<evidence type="ECO:0000256" key="2">
    <source>
        <dbReference type="ARBA" id="ARBA00022448"/>
    </source>
</evidence>
<keyword evidence="11 14" id="KW-0342">GTP-binding</keyword>
<dbReference type="PROSITE" id="PS51711">
    <property type="entry name" value="G_FEOB"/>
    <property type="match status" value="1"/>
</dbReference>
<dbReference type="PANTHER" id="PTHR43185">
    <property type="entry name" value="FERROUS IRON TRANSPORT PROTEIN B"/>
    <property type="match status" value="1"/>
</dbReference>
<dbReference type="NCBIfam" id="TIGR00437">
    <property type="entry name" value="feoB"/>
    <property type="match status" value="1"/>
</dbReference>
<gene>
    <name evidence="18" type="primary">feoB</name>
    <name evidence="18" type="ORF">GCM10007895_01010</name>
</gene>
<keyword evidence="10" id="KW-0406">Ion transport</keyword>
<proteinExistence type="inferred from homology"/>
<dbReference type="InterPro" id="IPR003373">
    <property type="entry name" value="Fe2_transport_prot-B"/>
</dbReference>
<feature type="transmembrane region" description="Helical" evidence="16">
    <location>
        <begin position="739"/>
        <end position="757"/>
    </location>
</feature>
<evidence type="ECO:0000256" key="4">
    <source>
        <dbReference type="ARBA" id="ARBA00022496"/>
    </source>
</evidence>
<dbReference type="InterPro" id="IPR050860">
    <property type="entry name" value="FeoB_GTPase"/>
</dbReference>
<name>A0AA37VWG1_9GAMM</name>
<dbReference type="Gene3D" id="3.40.50.300">
    <property type="entry name" value="P-loop containing nucleotide triphosphate hydrolases"/>
    <property type="match status" value="1"/>
</dbReference>
<feature type="domain" description="FeoB-type G" evidence="17">
    <location>
        <begin position="22"/>
        <end position="190"/>
    </location>
</feature>
<evidence type="ECO:0000256" key="13">
    <source>
        <dbReference type="NCBIfam" id="TIGR00437"/>
    </source>
</evidence>
<keyword evidence="9 16" id="KW-0408">Iron</keyword>
<accession>A0AA37VWG1</accession>
<keyword evidence="7 14" id="KW-0547">Nucleotide-binding</keyword>
<evidence type="ECO:0000256" key="7">
    <source>
        <dbReference type="ARBA" id="ARBA00022741"/>
    </source>
</evidence>
<protein>
    <recommendedName>
        <fullName evidence="13 16">Ferrous iron transport protein B</fullName>
    </recommendedName>
</protein>
<dbReference type="NCBIfam" id="TIGR00231">
    <property type="entry name" value="small_GTP"/>
    <property type="match status" value="1"/>
</dbReference>
<feature type="transmembrane region" description="Helical" evidence="16">
    <location>
        <begin position="291"/>
        <end position="314"/>
    </location>
</feature>
<dbReference type="GO" id="GO:0015093">
    <property type="term" value="F:ferrous iron transmembrane transporter activity"/>
    <property type="evidence" value="ECO:0007669"/>
    <property type="project" value="UniProtKB-UniRule"/>
</dbReference>
<keyword evidence="2 16" id="KW-0813">Transport</keyword>
<reference evidence="18" key="2">
    <citation type="submission" date="2023-01" db="EMBL/GenBank/DDBJ databases">
        <title>Draft genome sequence of Paraferrimonas sedimenticola strain NBRC 101628.</title>
        <authorList>
            <person name="Sun Q."/>
            <person name="Mori K."/>
        </authorList>
    </citation>
    <scope>NUCLEOTIDE SEQUENCE</scope>
    <source>
        <strain evidence="18">NBRC 101628</strain>
    </source>
</reference>
<evidence type="ECO:0000256" key="11">
    <source>
        <dbReference type="ARBA" id="ARBA00023134"/>
    </source>
</evidence>
<keyword evidence="8 16" id="KW-1133">Transmembrane helix</keyword>
<evidence type="ECO:0000256" key="15">
    <source>
        <dbReference type="PIRSR" id="PIRSR603373-2"/>
    </source>
</evidence>
<dbReference type="NCBIfam" id="NF007105">
    <property type="entry name" value="PRK09554.1"/>
    <property type="match status" value="1"/>
</dbReference>
<evidence type="ECO:0000256" key="1">
    <source>
        <dbReference type="ARBA" id="ARBA00004429"/>
    </source>
</evidence>
<feature type="transmembrane region" description="Helical" evidence="16">
    <location>
        <begin position="525"/>
        <end position="543"/>
    </location>
</feature>
<feature type="binding site" evidence="14">
    <location>
        <begin position="141"/>
        <end position="144"/>
    </location>
    <ligand>
        <name>GTP</name>
        <dbReference type="ChEBI" id="CHEBI:37565"/>
        <label>1</label>
    </ligand>
</feature>
<dbReference type="GO" id="GO:0005886">
    <property type="term" value="C:plasma membrane"/>
    <property type="evidence" value="ECO:0007669"/>
    <property type="project" value="UniProtKB-SubCell"/>
</dbReference>
<dbReference type="Pfam" id="PF07670">
    <property type="entry name" value="Gate"/>
    <property type="match status" value="2"/>
</dbReference>
<dbReference type="FunFam" id="3.40.50.300:FF:000426">
    <property type="entry name" value="Ferrous iron transport protein B"/>
    <property type="match status" value="1"/>
</dbReference>
<evidence type="ECO:0000256" key="8">
    <source>
        <dbReference type="ARBA" id="ARBA00022989"/>
    </source>
</evidence>
<feature type="binding site" evidence="14">
    <location>
        <begin position="29"/>
        <end position="36"/>
    </location>
    <ligand>
        <name>GTP</name>
        <dbReference type="ChEBI" id="CHEBI:37565"/>
        <label>1</label>
    </ligand>
</feature>
<dbReference type="InterPro" id="IPR011642">
    <property type="entry name" value="Gate_dom"/>
</dbReference>
<evidence type="ECO:0000256" key="6">
    <source>
        <dbReference type="ARBA" id="ARBA00022692"/>
    </source>
</evidence>
<dbReference type="GO" id="GO:0046872">
    <property type="term" value="F:metal ion binding"/>
    <property type="evidence" value="ECO:0007669"/>
    <property type="project" value="UniProtKB-KW"/>
</dbReference>
<feature type="binding site" evidence="15">
    <location>
        <position position="43"/>
    </location>
    <ligand>
        <name>Mg(2+)</name>
        <dbReference type="ChEBI" id="CHEBI:18420"/>
        <label>2</label>
    </ligand>
</feature>
<dbReference type="CDD" id="cd01879">
    <property type="entry name" value="FeoB"/>
    <property type="match status" value="1"/>
</dbReference>
<dbReference type="Pfam" id="PF07664">
    <property type="entry name" value="FeoB_C"/>
    <property type="match status" value="1"/>
</dbReference>
<sequence>MSKQHKQCGCHSPAINITPGKHFHCVTVGNPNAGKSTLFNALTGGNQHVGNWSGVTVEKKTGEFQLAGQSIHLTDLPGIYDLVPAEADQQGSLDEVIAQQFLARQPVDAIINLVDATNLERHLYLTVQLLELNLPMLVVINKIDVAGAQGVVIDERALEAQLGCQVISVNAKNAADIKHVQQHVVELVNCSANAKPVRIDYGQQIEAELAALSSEALPRSELLNALAQPERAEPRSELEAKAAKTKARLLEQGVDVDTELAHARYQKVESICAAGVKARESMTLTERLDKVVLHPITGVPVFLLAMYLMFMFAINVGSAFIDFFDIAAGALFVDHFGALMSTMGAPEWLVTIVAGGIGAGIQTVATFIPVVVALFLALSFMETSGYLSRAAFVIDGVMRRIGLPGKAFVPMIVGFGCSVPAIMATRTLGNERERIVTGMMTPFMSCGARLPVYALFAAAFFPEQGQNLVFLLYVIGIIAAIGTGLMLRSTVLPGQSTSSVMELPDYELPKAKAILNRTGKRTKSFIKGAGVTIVLVVTGLNFVNSIGTDGSFGHEDSKESVLSAISQTVTPVFAPMGVEQDNWPATVGIVTGIFAKEAVVGTLNSLYSGGGEEEELAPLSESMAEAFATIPENLLGINPRDPLGVDTGDSTNRAEQSEALEVDNSTFDKVKGSFTNSAAFAYLLFVLLYTPCVAAMGALVAEFGKKWAIFAGTWTFGLAYGVATLFYQSVNFASHPAQSSAYIIAVLVTFVGYFKWLQHKGRKQQQIIPTQVISQS</sequence>
<dbReference type="PANTHER" id="PTHR43185:SF1">
    <property type="entry name" value="FE(2+) TRANSPORTER FEOB"/>
    <property type="match status" value="1"/>
</dbReference>
<feature type="transmembrane region" description="Helical" evidence="16">
    <location>
        <begin position="707"/>
        <end position="727"/>
    </location>
</feature>
<feature type="transmembrane region" description="Helical" evidence="16">
    <location>
        <begin position="467"/>
        <end position="487"/>
    </location>
</feature>
<feature type="binding site" evidence="15">
    <location>
        <position position="40"/>
    </location>
    <ligand>
        <name>Mg(2+)</name>
        <dbReference type="ChEBI" id="CHEBI:18420"/>
        <label>2</label>
    </ligand>
</feature>
<dbReference type="EMBL" id="BSNC01000001">
    <property type="protein sequence ID" value="GLP94795.1"/>
    <property type="molecule type" value="Genomic_DNA"/>
</dbReference>
<keyword evidence="5" id="KW-0997">Cell inner membrane</keyword>
<dbReference type="AlphaFoldDB" id="A0AA37VWG1"/>
<evidence type="ECO:0000256" key="3">
    <source>
        <dbReference type="ARBA" id="ARBA00022475"/>
    </source>
</evidence>
<dbReference type="Proteomes" id="UP001161422">
    <property type="component" value="Unassembled WGS sequence"/>
</dbReference>
<keyword evidence="15" id="KW-0479">Metal-binding</keyword>
<reference evidence="18" key="1">
    <citation type="journal article" date="2014" name="Int. J. Syst. Evol. Microbiol.">
        <title>Complete genome sequence of Corynebacterium casei LMG S-19264T (=DSM 44701T), isolated from a smear-ripened cheese.</title>
        <authorList>
            <consortium name="US DOE Joint Genome Institute (JGI-PGF)"/>
            <person name="Walter F."/>
            <person name="Albersmeier A."/>
            <person name="Kalinowski J."/>
            <person name="Ruckert C."/>
        </authorList>
    </citation>
    <scope>NUCLEOTIDE SEQUENCE</scope>
    <source>
        <strain evidence="18">NBRC 101628</strain>
    </source>
</reference>
<comment type="subcellular location">
    <subcellularLocation>
        <location evidence="1 16">Cell inner membrane</location>
        <topology evidence="1 16">Multi-pass membrane protein</topology>
    </subcellularLocation>
</comment>
<comment type="caution">
    <text evidence="18">The sequence shown here is derived from an EMBL/GenBank/DDBJ whole genome shotgun (WGS) entry which is preliminary data.</text>
</comment>
<keyword evidence="4 16" id="KW-0410">Iron transport</keyword>
<evidence type="ECO:0000313" key="18">
    <source>
        <dbReference type="EMBL" id="GLP94795.1"/>
    </source>
</evidence>
<feature type="transmembrane region" description="Helical" evidence="16">
    <location>
        <begin position="401"/>
        <end position="423"/>
    </location>
</feature>
<evidence type="ECO:0000256" key="14">
    <source>
        <dbReference type="PIRSR" id="PIRSR603373-1"/>
    </source>
</evidence>
<evidence type="ECO:0000256" key="9">
    <source>
        <dbReference type="ARBA" id="ARBA00023004"/>
    </source>
</evidence>
<dbReference type="InterPro" id="IPR011640">
    <property type="entry name" value="Fe2_transport_prot_B_C"/>
</dbReference>
<feature type="binding site" evidence="14">
    <location>
        <begin position="54"/>
        <end position="58"/>
    </location>
    <ligand>
        <name>GTP</name>
        <dbReference type="ChEBI" id="CHEBI:37565"/>
        <label>1</label>
    </ligand>
</feature>
<feature type="binding site" evidence="15">
    <location>
        <position position="44"/>
    </location>
    <ligand>
        <name>Mg(2+)</name>
        <dbReference type="ChEBI" id="CHEBI:18420"/>
        <label>2</label>
    </ligand>
</feature>
<dbReference type="GO" id="GO:0005525">
    <property type="term" value="F:GTP binding"/>
    <property type="evidence" value="ECO:0007669"/>
    <property type="project" value="UniProtKB-KW"/>
</dbReference>
<keyword evidence="12 16" id="KW-0472">Membrane</keyword>
<comment type="function">
    <text evidence="16">Probable transporter of a GTP-driven Fe(2+) uptake system.</text>
</comment>
<keyword evidence="19" id="KW-1185">Reference proteome</keyword>
<dbReference type="InterPro" id="IPR030389">
    <property type="entry name" value="G_FEOB_dom"/>
</dbReference>
<keyword evidence="3" id="KW-1003">Cell membrane</keyword>
<organism evidence="18 19">
    <name type="scientific">Paraferrimonas sedimenticola</name>
    <dbReference type="NCBI Taxonomy" id="375674"/>
    <lineage>
        <taxon>Bacteria</taxon>
        <taxon>Pseudomonadati</taxon>
        <taxon>Pseudomonadota</taxon>
        <taxon>Gammaproteobacteria</taxon>
        <taxon>Alteromonadales</taxon>
        <taxon>Ferrimonadaceae</taxon>
        <taxon>Paraferrimonas</taxon>
    </lineage>
</organism>
<dbReference type="InterPro" id="IPR027417">
    <property type="entry name" value="P-loop_NTPase"/>
</dbReference>
<feature type="binding site" evidence="14">
    <location>
        <begin position="75"/>
        <end position="78"/>
    </location>
    <ligand>
        <name>GTP</name>
        <dbReference type="ChEBI" id="CHEBI:37565"/>
        <label>1</label>
    </ligand>
</feature>
<feature type="transmembrane region" description="Helical" evidence="16">
    <location>
        <begin position="435"/>
        <end position="461"/>
    </location>
</feature>
<evidence type="ECO:0000313" key="19">
    <source>
        <dbReference type="Proteomes" id="UP001161422"/>
    </source>
</evidence>
<dbReference type="SUPFAM" id="SSF52540">
    <property type="entry name" value="P-loop containing nucleoside triphosphate hydrolases"/>
    <property type="match status" value="1"/>
</dbReference>
<dbReference type="InterPro" id="IPR005225">
    <property type="entry name" value="Small_GTP-bd"/>
</dbReference>
<feature type="binding site" evidence="15">
    <location>
        <position position="41"/>
    </location>
    <ligand>
        <name>Mg(2+)</name>
        <dbReference type="ChEBI" id="CHEBI:18420"/>
        <label>2</label>
    </ligand>
</feature>
<evidence type="ECO:0000259" key="17">
    <source>
        <dbReference type="PROSITE" id="PS51711"/>
    </source>
</evidence>
<feature type="transmembrane region" description="Helical" evidence="16">
    <location>
        <begin position="348"/>
        <end position="381"/>
    </location>
</feature>
<evidence type="ECO:0000256" key="16">
    <source>
        <dbReference type="RuleBase" id="RU362098"/>
    </source>
</evidence>
<feature type="transmembrane region" description="Helical" evidence="16">
    <location>
        <begin position="679"/>
        <end position="700"/>
    </location>
</feature>
<dbReference type="RefSeq" id="WP_095506162.1">
    <property type="nucleotide sequence ID" value="NZ_BSNC01000001.1"/>
</dbReference>
<evidence type="ECO:0000256" key="5">
    <source>
        <dbReference type="ARBA" id="ARBA00022519"/>
    </source>
</evidence>
<dbReference type="Pfam" id="PF02421">
    <property type="entry name" value="FeoB_N"/>
    <property type="match status" value="1"/>
</dbReference>
<evidence type="ECO:0000256" key="10">
    <source>
        <dbReference type="ARBA" id="ARBA00023065"/>
    </source>
</evidence>
<comment type="similarity">
    <text evidence="16">Belongs to the TRAFAC class TrmE-Era-EngA-EngB-Septin-like GTPase superfamily. FeoB GTPase (TC 9.A.8) family.</text>
</comment>
<evidence type="ECO:0000256" key="12">
    <source>
        <dbReference type="ARBA" id="ARBA00023136"/>
    </source>
</evidence>
<keyword evidence="15" id="KW-0460">Magnesium</keyword>
<keyword evidence="6 16" id="KW-0812">Transmembrane</keyword>